<dbReference type="AlphaFoldDB" id="A0A2Z7APH5"/>
<keyword evidence="3" id="KW-1185">Reference proteome</keyword>
<sequence length="81" mass="8582">MPSDLPAPATMAGAPPDGPPPGPAGSNGPSHGYNRGPHLENKAWDRVACARRMGNAPPWVRSWFQPIAHPYGPPTDLLRPP</sequence>
<name>A0A2Z7APH5_9LAMI</name>
<dbReference type="Proteomes" id="UP000250235">
    <property type="component" value="Unassembled WGS sequence"/>
</dbReference>
<dbReference type="EMBL" id="KV014972">
    <property type="protein sequence ID" value="KZV21062.1"/>
    <property type="molecule type" value="Genomic_DNA"/>
</dbReference>
<feature type="compositionally biased region" description="Low complexity" evidence="1">
    <location>
        <begin position="1"/>
        <end position="15"/>
    </location>
</feature>
<evidence type="ECO:0000256" key="1">
    <source>
        <dbReference type="SAM" id="MobiDB-lite"/>
    </source>
</evidence>
<proteinExistence type="predicted"/>
<feature type="region of interest" description="Disordered" evidence="1">
    <location>
        <begin position="1"/>
        <end position="39"/>
    </location>
</feature>
<gene>
    <name evidence="2" type="ORF">F511_33438</name>
</gene>
<organism evidence="2 3">
    <name type="scientific">Dorcoceras hygrometricum</name>
    <dbReference type="NCBI Taxonomy" id="472368"/>
    <lineage>
        <taxon>Eukaryota</taxon>
        <taxon>Viridiplantae</taxon>
        <taxon>Streptophyta</taxon>
        <taxon>Embryophyta</taxon>
        <taxon>Tracheophyta</taxon>
        <taxon>Spermatophyta</taxon>
        <taxon>Magnoliopsida</taxon>
        <taxon>eudicotyledons</taxon>
        <taxon>Gunneridae</taxon>
        <taxon>Pentapetalae</taxon>
        <taxon>asterids</taxon>
        <taxon>lamiids</taxon>
        <taxon>Lamiales</taxon>
        <taxon>Gesneriaceae</taxon>
        <taxon>Didymocarpoideae</taxon>
        <taxon>Trichosporeae</taxon>
        <taxon>Loxocarpinae</taxon>
        <taxon>Dorcoceras</taxon>
    </lineage>
</organism>
<evidence type="ECO:0000313" key="3">
    <source>
        <dbReference type="Proteomes" id="UP000250235"/>
    </source>
</evidence>
<evidence type="ECO:0000313" key="2">
    <source>
        <dbReference type="EMBL" id="KZV21062.1"/>
    </source>
</evidence>
<accession>A0A2Z7APH5</accession>
<reference evidence="2 3" key="1">
    <citation type="journal article" date="2015" name="Proc. Natl. Acad. Sci. U.S.A.">
        <title>The resurrection genome of Boea hygrometrica: A blueprint for survival of dehydration.</title>
        <authorList>
            <person name="Xiao L."/>
            <person name="Yang G."/>
            <person name="Zhang L."/>
            <person name="Yang X."/>
            <person name="Zhao S."/>
            <person name="Ji Z."/>
            <person name="Zhou Q."/>
            <person name="Hu M."/>
            <person name="Wang Y."/>
            <person name="Chen M."/>
            <person name="Xu Y."/>
            <person name="Jin H."/>
            <person name="Xiao X."/>
            <person name="Hu G."/>
            <person name="Bao F."/>
            <person name="Hu Y."/>
            <person name="Wan P."/>
            <person name="Li L."/>
            <person name="Deng X."/>
            <person name="Kuang T."/>
            <person name="Xiang C."/>
            <person name="Zhu J.K."/>
            <person name="Oliver M.J."/>
            <person name="He Y."/>
        </authorList>
    </citation>
    <scope>NUCLEOTIDE SEQUENCE [LARGE SCALE GENOMIC DNA]</scope>
    <source>
        <strain evidence="3">cv. XS01</strain>
    </source>
</reference>
<protein>
    <submittedName>
        <fullName evidence="2">Uncharacterized protein</fullName>
    </submittedName>
</protein>